<evidence type="ECO:0000313" key="2">
    <source>
        <dbReference type="EMBL" id="OMO71660.1"/>
    </source>
</evidence>
<dbReference type="AlphaFoldDB" id="A0A1R3HN07"/>
<dbReference type="InterPro" id="IPR036397">
    <property type="entry name" value="RNaseH_sf"/>
</dbReference>
<dbReference type="EMBL" id="AWUE01019758">
    <property type="protein sequence ID" value="OMO71660.1"/>
    <property type="molecule type" value="Genomic_DNA"/>
</dbReference>
<dbReference type="OrthoDB" id="155387at2759"/>
<dbReference type="Gene3D" id="3.30.420.10">
    <property type="entry name" value="Ribonuclease H-like superfamily/Ribonuclease H"/>
    <property type="match status" value="1"/>
</dbReference>
<feature type="compositionally biased region" description="Polar residues" evidence="1">
    <location>
        <begin position="163"/>
        <end position="180"/>
    </location>
</feature>
<feature type="region of interest" description="Disordered" evidence="1">
    <location>
        <begin position="157"/>
        <end position="180"/>
    </location>
</feature>
<dbReference type="Proteomes" id="UP000187203">
    <property type="component" value="Unassembled WGS sequence"/>
</dbReference>
<organism evidence="2 3">
    <name type="scientific">Corchorus olitorius</name>
    <dbReference type="NCBI Taxonomy" id="93759"/>
    <lineage>
        <taxon>Eukaryota</taxon>
        <taxon>Viridiplantae</taxon>
        <taxon>Streptophyta</taxon>
        <taxon>Embryophyta</taxon>
        <taxon>Tracheophyta</taxon>
        <taxon>Spermatophyta</taxon>
        <taxon>Magnoliopsida</taxon>
        <taxon>eudicotyledons</taxon>
        <taxon>Gunneridae</taxon>
        <taxon>Pentapetalae</taxon>
        <taxon>rosids</taxon>
        <taxon>malvids</taxon>
        <taxon>Malvales</taxon>
        <taxon>Malvaceae</taxon>
        <taxon>Grewioideae</taxon>
        <taxon>Apeibeae</taxon>
        <taxon>Corchorus</taxon>
    </lineage>
</organism>
<dbReference type="PANTHER" id="PTHR47169">
    <property type="entry name" value="OS01G0541250 PROTEIN"/>
    <property type="match status" value="1"/>
</dbReference>
<comment type="caution">
    <text evidence="2">The sequence shown here is derived from an EMBL/GenBank/DDBJ whole genome shotgun (WGS) entry which is preliminary data.</text>
</comment>
<name>A0A1R3HN07_9ROSI</name>
<evidence type="ECO:0000313" key="3">
    <source>
        <dbReference type="Proteomes" id="UP000187203"/>
    </source>
</evidence>
<gene>
    <name evidence="2" type="ORF">COLO4_28150</name>
</gene>
<proteinExistence type="predicted"/>
<dbReference type="PANTHER" id="PTHR47169:SF2">
    <property type="entry name" value="OS01G0541250 PROTEIN"/>
    <property type="match status" value="1"/>
</dbReference>
<evidence type="ECO:0000256" key="1">
    <source>
        <dbReference type="SAM" id="MobiDB-lite"/>
    </source>
</evidence>
<dbReference type="GO" id="GO:0003676">
    <property type="term" value="F:nucleic acid binding"/>
    <property type="evidence" value="ECO:0007669"/>
    <property type="project" value="InterPro"/>
</dbReference>
<accession>A0A1R3HN07</accession>
<protein>
    <submittedName>
        <fullName evidence="2">Uncharacterized protein</fullName>
    </submittedName>
</protein>
<sequence>MNQRHKVDDDCLEFVLEMNPIYIQQDNARTHVGFNGVDFCQAAKEGGLNIILKCQPPNSPDLILDLGFFRAIQSLQQKGAPKTVDELVSAVMKAFEEFSSFESNKIFLTLQTVMEKIIERKGCNVYDVPHIGKEKLDREGRLPKVWKCDRTIVQEARELLGDSPTQTSESAAQTSENAAE</sequence>
<keyword evidence="3" id="KW-1185">Reference proteome</keyword>
<reference evidence="3" key="1">
    <citation type="submission" date="2013-09" db="EMBL/GenBank/DDBJ databases">
        <title>Corchorus olitorius genome sequencing.</title>
        <authorList>
            <person name="Alam M."/>
            <person name="Haque M.S."/>
            <person name="Islam M.S."/>
            <person name="Emdad E.M."/>
            <person name="Islam M.M."/>
            <person name="Ahmed B."/>
            <person name="Halim A."/>
            <person name="Hossen Q.M.M."/>
            <person name="Hossain M.Z."/>
            <person name="Ahmed R."/>
            <person name="Khan M.M."/>
            <person name="Islam R."/>
            <person name="Rashid M.M."/>
            <person name="Khan S.A."/>
            <person name="Rahman M.S."/>
            <person name="Alam M."/>
            <person name="Yahiya A.S."/>
            <person name="Khan M.S."/>
            <person name="Azam M.S."/>
            <person name="Haque T."/>
            <person name="Lashkar M.Z.H."/>
            <person name="Akhand A.I."/>
            <person name="Morshed G."/>
            <person name="Roy S."/>
            <person name="Uddin K.S."/>
            <person name="Rabeya T."/>
            <person name="Hossain A.S."/>
            <person name="Chowdhury A."/>
            <person name="Snigdha A.R."/>
            <person name="Mortoza M.S."/>
            <person name="Matin S.A."/>
            <person name="Hoque S.M.E."/>
            <person name="Islam M.K."/>
            <person name="Roy D.K."/>
            <person name="Haider R."/>
            <person name="Moosa M.M."/>
            <person name="Elias S.M."/>
            <person name="Hasan A.M."/>
            <person name="Jahan S."/>
            <person name="Shafiuddin M."/>
            <person name="Mahmood N."/>
            <person name="Shommy N.S."/>
        </authorList>
    </citation>
    <scope>NUCLEOTIDE SEQUENCE [LARGE SCALE GENOMIC DNA]</scope>
    <source>
        <strain evidence="3">cv. O-4</strain>
    </source>
</reference>